<gene>
    <name evidence="2" type="ORF">RYS15_18900</name>
</gene>
<protein>
    <submittedName>
        <fullName evidence="2">HD domain-containing protein</fullName>
    </submittedName>
</protein>
<evidence type="ECO:0000313" key="3">
    <source>
        <dbReference type="Proteomes" id="UP001269819"/>
    </source>
</evidence>
<dbReference type="InterPro" id="IPR003607">
    <property type="entry name" value="HD/PDEase_dom"/>
</dbReference>
<dbReference type="Proteomes" id="UP001269819">
    <property type="component" value="Unassembled WGS sequence"/>
</dbReference>
<keyword evidence="3" id="KW-1185">Reference proteome</keyword>
<dbReference type="CDD" id="cd00077">
    <property type="entry name" value="HDc"/>
    <property type="match status" value="1"/>
</dbReference>
<dbReference type="PANTHER" id="PTHR40202:SF1">
    <property type="entry name" value="HD DOMAIN-CONTAINING PROTEIN"/>
    <property type="match status" value="1"/>
</dbReference>
<dbReference type="EMBL" id="JAWIIJ010000019">
    <property type="protein sequence ID" value="MDV2080759.1"/>
    <property type="molecule type" value="Genomic_DNA"/>
</dbReference>
<sequence length="189" mass="20892">MTQPLPTRDTIVDFIEGIFLRRGAESYLGEAVSMAQHMLQAAACAERDGAPAAMVAAALLHDLGHYTNEMPDDVLMEGTNNYHEEAGANFLARFFPAEVVEPIRQHVATKRYLCAVDPAYFQRLSDASVYTLELQGGPMSGAEVAAFRANPYLEACVRVRHWDDEGKDPERAHPPFSHYRPLLASLVTS</sequence>
<proteinExistence type="predicted"/>
<evidence type="ECO:0000313" key="2">
    <source>
        <dbReference type="EMBL" id="MDV2080759.1"/>
    </source>
</evidence>
<reference evidence="2 3" key="1">
    <citation type="submission" date="2023-10" db="EMBL/GenBank/DDBJ databases">
        <title>Characteristics and mechanism of a salt-tolerant marine origin heterotrophic nitrifying- aerobic denitrifying bacteria Marinobacter xestospongiae HN1.</title>
        <authorList>
            <person name="Qi R."/>
        </authorList>
    </citation>
    <scope>NUCLEOTIDE SEQUENCE [LARGE SCALE GENOMIC DNA]</scope>
    <source>
        <strain evidence="2 3">HN1</strain>
    </source>
</reference>
<dbReference type="InterPro" id="IPR052567">
    <property type="entry name" value="OP_Dioxygenase"/>
</dbReference>
<dbReference type="InterPro" id="IPR006674">
    <property type="entry name" value="HD_domain"/>
</dbReference>
<name>A0ABU3W2J7_9GAMM</name>
<dbReference type="SUPFAM" id="SSF109604">
    <property type="entry name" value="HD-domain/PDEase-like"/>
    <property type="match status" value="1"/>
</dbReference>
<evidence type="ECO:0000259" key="1">
    <source>
        <dbReference type="Pfam" id="PF01966"/>
    </source>
</evidence>
<dbReference type="PANTHER" id="PTHR40202">
    <property type="match status" value="1"/>
</dbReference>
<comment type="caution">
    <text evidence="2">The sequence shown here is derived from an EMBL/GenBank/DDBJ whole genome shotgun (WGS) entry which is preliminary data.</text>
</comment>
<dbReference type="Gene3D" id="1.10.3210.10">
    <property type="entry name" value="Hypothetical protein af1432"/>
    <property type="match status" value="1"/>
</dbReference>
<dbReference type="RefSeq" id="WP_316975120.1">
    <property type="nucleotide sequence ID" value="NZ_JAWIIJ010000019.1"/>
</dbReference>
<accession>A0ABU3W2J7</accession>
<organism evidence="2 3">
    <name type="scientific">Marinobacter xestospongiae</name>
    <dbReference type="NCBI Taxonomy" id="994319"/>
    <lineage>
        <taxon>Bacteria</taxon>
        <taxon>Pseudomonadati</taxon>
        <taxon>Pseudomonadota</taxon>
        <taxon>Gammaproteobacteria</taxon>
        <taxon>Pseudomonadales</taxon>
        <taxon>Marinobacteraceae</taxon>
        <taxon>Marinobacter</taxon>
    </lineage>
</organism>
<dbReference type="Pfam" id="PF01966">
    <property type="entry name" value="HD"/>
    <property type="match status" value="1"/>
</dbReference>
<feature type="domain" description="HD" evidence="1">
    <location>
        <begin position="39"/>
        <end position="106"/>
    </location>
</feature>